<evidence type="ECO:0000256" key="5">
    <source>
        <dbReference type="ARBA" id="ARBA00070588"/>
    </source>
</evidence>
<comment type="caution">
    <text evidence="8">The sequence shown here is derived from an EMBL/GenBank/DDBJ whole genome shotgun (WGS) entry which is preliminary data.</text>
</comment>
<dbReference type="SMART" id="SM00749">
    <property type="entry name" value="BON"/>
    <property type="match status" value="1"/>
</dbReference>
<keyword evidence="9" id="KW-1185">Reference proteome</keyword>
<feature type="domain" description="BON" evidence="7">
    <location>
        <begin position="29"/>
        <end position="98"/>
    </location>
</feature>
<evidence type="ECO:0000259" key="7">
    <source>
        <dbReference type="PROSITE" id="PS50914"/>
    </source>
</evidence>
<dbReference type="FunFam" id="3.30.1340.30:FF:000001">
    <property type="entry name" value="Molecular chaperone OsmY"/>
    <property type="match status" value="1"/>
</dbReference>
<dbReference type="PANTHER" id="PTHR34606">
    <property type="entry name" value="BON DOMAIN-CONTAINING PROTEIN"/>
    <property type="match status" value="1"/>
</dbReference>
<reference evidence="8 9" key="1">
    <citation type="submission" date="2020-07" db="EMBL/GenBank/DDBJ databases">
        <title>Luteimonas sp. SJ-92.</title>
        <authorList>
            <person name="Huang X.-X."/>
            <person name="Xu L."/>
            <person name="Sun J.-Q."/>
        </authorList>
    </citation>
    <scope>NUCLEOTIDE SEQUENCE [LARGE SCALE GENOMIC DNA]</scope>
    <source>
        <strain evidence="8 9">SJ-92</strain>
    </source>
</reference>
<dbReference type="PANTHER" id="PTHR34606:SF15">
    <property type="entry name" value="BON DOMAIN-CONTAINING PROTEIN"/>
    <property type="match status" value="1"/>
</dbReference>
<accession>A0A853J8Z4</accession>
<feature type="region of interest" description="Disordered" evidence="6">
    <location>
        <begin position="1"/>
        <end position="29"/>
    </location>
</feature>
<dbReference type="AlphaFoldDB" id="A0A853J8Z4"/>
<evidence type="ECO:0000313" key="8">
    <source>
        <dbReference type="EMBL" id="NZA25621.1"/>
    </source>
</evidence>
<protein>
    <recommendedName>
        <fullName evidence="5">Osmotically-inducible protein Y</fullName>
    </recommendedName>
</protein>
<name>A0A853J8Z4_9GAMM</name>
<dbReference type="Gene3D" id="3.30.1340.30">
    <property type="match status" value="1"/>
</dbReference>
<comment type="subcellular location">
    <subcellularLocation>
        <location evidence="1">Periplasm</location>
    </subcellularLocation>
</comment>
<sequence>MDSDSRAHKTGMHTDARTDGDRDSNQPVNDTWITTKVKSSLLADTDVAGLDIDVETVNGVVTLSGDVESQAQIDHAKRIAADIEGVTSVDASGLTTASGTGDY</sequence>
<dbReference type="InterPro" id="IPR051686">
    <property type="entry name" value="Lipoprotein_DolP"/>
</dbReference>
<keyword evidence="2" id="KW-0732">Signal</keyword>
<dbReference type="PROSITE" id="PS50914">
    <property type="entry name" value="BON"/>
    <property type="match status" value="1"/>
</dbReference>
<evidence type="ECO:0000256" key="1">
    <source>
        <dbReference type="ARBA" id="ARBA00004418"/>
    </source>
</evidence>
<dbReference type="GO" id="GO:0042597">
    <property type="term" value="C:periplasmic space"/>
    <property type="evidence" value="ECO:0007669"/>
    <property type="project" value="UniProtKB-SubCell"/>
</dbReference>
<evidence type="ECO:0000256" key="4">
    <source>
        <dbReference type="ARBA" id="ARBA00022764"/>
    </source>
</evidence>
<evidence type="ECO:0000313" key="9">
    <source>
        <dbReference type="Proteomes" id="UP000578091"/>
    </source>
</evidence>
<dbReference type="InterPro" id="IPR014004">
    <property type="entry name" value="Transpt-assoc_nodulatn_dom_bac"/>
</dbReference>
<organism evidence="8 9">
    <name type="scientific">Luteimonas salinisoli</name>
    <dbReference type="NCBI Taxonomy" id="2752307"/>
    <lineage>
        <taxon>Bacteria</taxon>
        <taxon>Pseudomonadati</taxon>
        <taxon>Pseudomonadota</taxon>
        <taxon>Gammaproteobacteria</taxon>
        <taxon>Lysobacterales</taxon>
        <taxon>Lysobacteraceae</taxon>
        <taxon>Luteimonas</taxon>
    </lineage>
</organism>
<keyword evidence="4" id="KW-0574">Periplasm</keyword>
<evidence type="ECO:0000256" key="3">
    <source>
        <dbReference type="ARBA" id="ARBA00022737"/>
    </source>
</evidence>
<dbReference type="Proteomes" id="UP000578091">
    <property type="component" value="Unassembled WGS sequence"/>
</dbReference>
<dbReference type="EMBL" id="JACCKA010000029">
    <property type="protein sequence ID" value="NZA25621.1"/>
    <property type="molecule type" value="Genomic_DNA"/>
</dbReference>
<gene>
    <name evidence="8" type="ORF">H0E84_04440</name>
</gene>
<evidence type="ECO:0000256" key="6">
    <source>
        <dbReference type="SAM" id="MobiDB-lite"/>
    </source>
</evidence>
<evidence type="ECO:0000256" key="2">
    <source>
        <dbReference type="ARBA" id="ARBA00022729"/>
    </source>
</evidence>
<keyword evidence="3" id="KW-0677">Repeat</keyword>
<dbReference type="InterPro" id="IPR007055">
    <property type="entry name" value="BON_dom"/>
</dbReference>
<dbReference type="Pfam" id="PF04972">
    <property type="entry name" value="BON"/>
    <property type="match status" value="1"/>
</dbReference>
<feature type="compositionally biased region" description="Basic and acidic residues" evidence="6">
    <location>
        <begin position="1"/>
        <end position="24"/>
    </location>
</feature>
<proteinExistence type="predicted"/>